<evidence type="ECO:0000313" key="3">
    <source>
        <dbReference type="EMBL" id="KAF9882869.1"/>
    </source>
</evidence>
<evidence type="ECO:0000256" key="1">
    <source>
        <dbReference type="SAM" id="Coils"/>
    </source>
</evidence>
<feature type="domain" description="Azaphilone pigments biosynthesis cluster protein L N-terminal" evidence="2">
    <location>
        <begin position="1"/>
        <end position="181"/>
    </location>
</feature>
<keyword evidence="4" id="KW-1185">Reference proteome</keyword>
<proteinExistence type="predicted"/>
<comment type="caution">
    <text evidence="3">The sequence shown here is derived from an EMBL/GenBank/DDBJ whole genome shotgun (WGS) entry which is preliminary data.</text>
</comment>
<accession>A0AAD4GM98</accession>
<dbReference type="Proteomes" id="UP001194746">
    <property type="component" value="Unassembled WGS sequence"/>
</dbReference>
<keyword evidence="1" id="KW-0175">Coiled coil</keyword>
<dbReference type="AlphaFoldDB" id="A0AAD4GM98"/>
<gene>
    <name evidence="3" type="ORF">FE257_004926</name>
</gene>
<protein>
    <recommendedName>
        <fullName evidence="2">Azaphilone pigments biosynthesis cluster protein L N-terminal domain-containing protein</fullName>
    </recommendedName>
</protein>
<organism evidence="3 4">
    <name type="scientific">Aspergillus nanangensis</name>
    <dbReference type="NCBI Taxonomy" id="2582783"/>
    <lineage>
        <taxon>Eukaryota</taxon>
        <taxon>Fungi</taxon>
        <taxon>Dikarya</taxon>
        <taxon>Ascomycota</taxon>
        <taxon>Pezizomycotina</taxon>
        <taxon>Eurotiomycetes</taxon>
        <taxon>Eurotiomycetidae</taxon>
        <taxon>Eurotiales</taxon>
        <taxon>Aspergillaceae</taxon>
        <taxon>Aspergillus</taxon>
        <taxon>Aspergillus subgen. Circumdati</taxon>
    </lineage>
</organism>
<reference evidence="3" key="2">
    <citation type="submission" date="2020-02" db="EMBL/GenBank/DDBJ databases">
        <authorList>
            <person name="Gilchrist C.L.M."/>
            <person name="Chooi Y.-H."/>
        </authorList>
    </citation>
    <scope>NUCLEOTIDE SEQUENCE</scope>
    <source>
        <strain evidence="3">MST-FP2251</strain>
    </source>
</reference>
<dbReference type="Pfam" id="PF17111">
    <property type="entry name" value="PigL_N"/>
    <property type="match status" value="1"/>
</dbReference>
<evidence type="ECO:0000259" key="2">
    <source>
        <dbReference type="Pfam" id="PF17111"/>
    </source>
</evidence>
<sequence length="190" mass="21532">TIESFKSVKRTIREFRSDLESLIQVLANLREVIVQNKAEFAALKLPLLRCGKICKEFEEIINNCVTHSDGERRSFRDWAKLQYRGGDITNLRATLAGYKAMIGIALGGATFRQAAVTAGVLDEYKQMVEEAKSDLREHLENIDERLQSLLQRGSAHGRDSIDLNDTMEEKESTEQCLRICAQVAEFIEHS</sequence>
<name>A0AAD4GM98_ASPNN</name>
<dbReference type="EMBL" id="VCAU01000206">
    <property type="protein sequence ID" value="KAF9882869.1"/>
    <property type="molecule type" value="Genomic_DNA"/>
</dbReference>
<dbReference type="InterPro" id="IPR031348">
    <property type="entry name" value="PigL_N"/>
</dbReference>
<feature type="non-terminal residue" evidence="3">
    <location>
        <position position="1"/>
    </location>
</feature>
<evidence type="ECO:0000313" key="4">
    <source>
        <dbReference type="Proteomes" id="UP001194746"/>
    </source>
</evidence>
<reference evidence="3" key="1">
    <citation type="journal article" date="2019" name="Beilstein J. Org. Chem.">
        <title>Nanangenines: drimane sesquiterpenoids as the dominant metabolite cohort of a novel Australian fungus, Aspergillus nanangensis.</title>
        <authorList>
            <person name="Lacey H.J."/>
            <person name="Gilchrist C.L.M."/>
            <person name="Crombie A."/>
            <person name="Kalaitzis J.A."/>
            <person name="Vuong D."/>
            <person name="Rutledge P.J."/>
            <person name="Turner P."/>
            <person name="Pitt J.I."/>
            <person name="Lacey E."/>
            <person name="Chooi Y.H."/>
            <person name="Piggott A.M."/>
        </authorList>
    </citation>
    <scope>NUCLEOTIDE SEQUENCE</scope>
    <source>
        <strain evidence="3">MST-FP2251</strain>
    </source>
</reference>
<feature type="coiled-coil region" evidence="1">
    <location>
        <begin position="121"/>
        <end position="152"/>
    </location>
</feature>
<feature type="coiled-coil region" evidence="1">
    <location>
        <begin position="12"/>
        <end position="39"/>
    </location>
</feature>